<reference evidence="1" key="1">
    <citation type="submission" date="2019-10" db="EMBL/GenBank/DDBJ databases">
        <authorList>
            <consortium name="DOE Joint Genome Institute"/>
            <person name="Kuo A."/>
            <person name="Miyauchi S."/>
            <person name="Kiss E."/>
            <person name="Drula E."/>
            <person name="Kohler A."/>
            <person name="Sanchez-Garcia M."/>
            <person name="Andreopoulos B."/>
            <person name="Barry K.W."/>
            <person name="Bonito G."/>
            <person name="Buee M."/>
            <person name="Carver A."/>
            <person name="Chen C."/>
            <person name="Cichocki N."/>
            <person name="Clum A."/>
            <person name="Culley D."/>
            <person name="Crous P.W."/>
            <person name="Fauchery L."/>
            <person name="Girlanda M."/>
            <person name="Hayes R."/>
            <person name="Keri Z."/>
            <person name="Labutti K."/>
            <person name="Lipzen A."/>
            <person name="Lombard V."/>
            <person name="Magnuson J."/>
            <person name="Maillard F."/>
            <person name="Morin E."/>
            <person name="Murat C."/>
            <person name="Nolan M."/>
            <person name="Ohm R."/>
            <person name="Pangilinan J."/>
            <person name="Pereira M."/>
            <person name="Perotto S."/>
            <person name="Peter M."/>
            <person name="Riley R."/>
            <person name="Sitrit Y."/>
            <person name="Stielow B."/>
            <person name="Szollosi G."/>
            <person name="Zifcakova L."/>
            <person name="Stursova M."/>
            <person name="Spatafora J.W."/>
            <person name="Tedersoo L."/>
            <person name="Vaario L.-M."/>
            <person name="Yamada A."/>
            <person name="Yan M."/>
            <person name="Wang P."/>
            <person name="Xu J."/>
            <person name="Bruns T."/>
            <person name="Baldrian P."/>
            <person name="Vilgalys R."/>
            <person name="Henrissat B."/>
            <person name="Grigoriev I.V."/>
            <person name="Hibbett D."/>
            <person name="Nagy L.G."/>
            <person name="Martin F.M."/>
        </authorList>
    </citation>
    <scope>NUCLEOTIDE SEQUENCE</scope>
    <source>
        <strain evidence="1">P2</strain>
    </source>
</reference>
<proteinExistence type="predicted"/>
<evidence type="ECO:0000313" key="2">
    <source>
        <dbReference type="Proteomes" id="UP000886501"/>
    </source>
</evidence>
<dbReference type="EMBL" id="MU117976">
    <property type="protein sequence ID" value="KAF9651334.1"/>
    <property type="molecule type" value="Genomic_DNA"/>
</dbReference>
<protein>
    <submittedName>
        <fullName evidence="1">Deoxyribose-phosphate aldolase</fullName>
    </submittedName>
</protein>
<reference evidence="1" key="2">
    <citation type="journal article" date="2020" name="Nat. Commun.">
        <title>Large-scale genome sequencing of mycorrhizal fungi provides insights into the early evolution of symbiotic traits.</title>
        <authorList>
            <person name="Miyauchi S."/>
            <person name="Kiss E."/>
            <person name="Kuo A."/>
            <person name="Drula E."/>
            <person name="Kohler A."/>
            <person name="Sanchez-Garcia M."/>
            <person name="Morin E."/>
            <person name="Andreopoulos B."/>
            <person name="Barry K.W."/>
            <person name="Bonito G."/>
            <person name="Buee M."/>
            <person name="Carver A."/>
            <person name="Chen C."/>
            <person name="Cichocki N."/>
            <person name="Clum A."/>
            <person name="Culley D."/>
            <person name="Crous P.W."/>
            <person name="Fauchery L."/>
            <person name="Girlanda M."/>
            <person name="Hayes R.D."/>
            <person name="Keri Z."/>
            <person name="LaButti K."/>
            <person name="Lipzen A."/>
            <person name="Lombard V."/>
            <person name="Magnuson J."/>
            <person name="Maillard F."/>
            <person name="Murat C."/>
            <person name="Nolan M."/>
            <person name="Ohm R.A."/>
            <person name="Pangilinan J."/>
            <person name="Pereira M.F."/>
            <person name="Perotto S."/>
            <person name="Peter M."/>
            <person name="Pfister S."/>
            <person name="Riley R."/>
            <person name="Sitrit Y."/>
            <person name="Stielow J.B."/>
            <person name="Szollosi G."/>
            <person name="Zifcakova L."/>
            <person name="Stursova M."/>
            <person name="Spatafora J.W."/>
            <person name="Tedersoo L."/>
            <person name="Vaario L.M."/>
            <person name="Yamada A."/>
            <person name="Yan M."/>
            <person name="Wang P."/>
            <person name="Xu J."/>
            <person name="Bruns T."/>
            <person name="Baldrian P."/>
            <person name="Vilgalys R."/>
            <person name="Dunand C."/>
            <person name="Henrissat B."/>
            <person name="Grigoriev I.V."/>
            <person name="Hibbett D."/>
            <person name="Nagy L.G."/>
            <person name="Martin F.M."/>
        </authorList>
    </citation>
    <scope>NUCLEOTIDE SEQUENCE</scope>
    <source>
        <strain evidence="1">P2</strain>
    </source>
</reference>
<sequence>MAHPVPTDVVSVPLDQKQVAKHIDHTLLKPDATPAQITVLCEEAKKHSFKSCCVNSYYIPLVTSLLSGSSSIPCAVVGFPLGACTTSTKAFETTEAIKSGAKEIDMVINIGLLKSGDLVGLCNDISSVVSAAAEIPVKVIIETSLLTKEQKISASVTAALAGAAYVKTSTGFNGGGATVEDVELMYQAVVFKKGAVKVKASGGVRSFEYGQSHSFAFFGLTTPSGLPSPCCALEPTGSGHRPVFQSPLAQEQRPVHTKVADVHTLLYCTTMCYHLELSFVYAKNSK</sequence>
<gene>
    <name evidence="1" type="ORF">BDM02DRAFT_3091424</name>
</gene>
<comment type="caution">
    <text evidence="1">The sequence shown here is derived from an EMBL/GenBank/DDBJ whole genome shotgun (WGS) entry which is preliminary data.</text>
</comment>
<name>A0ACB6ZP27_THEGA</name>
<accession>A0ACB6ZP27</accession>
<keyword evidence="2" id="KW-1185">Reference proteome</keyword>
<dbReference type="Proteomes" id="UP000886501">
    <property type="component" value="Unassembled WGS sequence"/>
</dbReference>
<evidence type="ECO:0000313" key="1">
    <source>
        <dbReference type="EMBL" id="KAF9651334.1"/>
    </source>
</evidence>
<organism evidence="1 2">
    <name type="scientific">Thelephora ganbajun</name>
    <name type="common">Ganba fungus</name>
    <dbReference type="NCBI Taxonomy" id="370292"/>
    <lineage>
        <taxon>Eukaryota</taxon>
        <taxon>Fungi</taxon>
        <taxon>Dikarya</taxon>
        <taxon>Basidiomycota</taxon>
        <taxon>Agaricomycotina</taxon>
        <taxon>Agaricomycetes</taxon>
        <taxon>Thelephorales</taxon>
        <taxon>Thelephoraceae</taxon>
        <taxon>Thelephora</taxon>
    </lineage>
</organism>